<organism evidence="1 2">
    <name type="scientific">Mytilus galloprovincialis</name>
    <name type="common">Mediterranean mussel</name>
    <dbReference type="NCBI Taxonomy" id="29158"/>
    <lineage>
        <taxon>Eukaryota</taxon>
        <taxon>Metazoa</taxon>
        <taxon>Spiralia</taxon>
        <taxon>Lophotrochozoa</taxon>
        <taxon>Mollusca</taxon>
        <taxon>Bivalvia</taxon>
        <taxon>Autobranchia</taxon>
        <taxon>Pteriomorphia</taxon>
        <taxon>Mytilida</taxon>
        <taxon>Mytiloidea</taxon>
        <taxon>Mytilidae</taxon>
        <taxon>Mytilinae</taxon>
        <taxon>Mytilus</taxon>
    </lineage>
</organism>
<keyword evidence="2" id="KW-1185">Reference proteome</keyword>
<dbReference type="EMBL" id="UYJE01007643">
    <property type="protein sequence ID" value="VDI56718.1"/>
    <property type="molecule type" value="Genomic_DNA"/>
</dbReference>
<comment type="caution">
    <text evidence="1">The sequence shown here is derived from an EMBL/GenBank/DDBJ whole genome shotgun (WGS) entry which is preliminary data.</text>
</comment>
<sequence>MLLLNLSVIFTGNRHTIQGILEEDTTIEEYKLNKAEELENVCFERSGLVIHATQTFLAGSPDGLVSTSKGESDLKKSVTFQTYKSLASF</sequence>
<protein>
    <submittedName>
        <fullName evidence="1">Uncharacterized protein</fullName>
    </submittedName>
</protein>
<accession>A0A8B6FZQ8</accession>
<dbReference type="AlphaFoldDB" id="A0A8B6FZQ8"/>
<name>A0A8B6FZQ8_MYTGA</name>
<evidence type="ECO:0000313" key="1">
    <source>
        <dbReference type="EMBL" id="VDI56718.1"/>
    </source>
</evidence>
<dbReference type="Gene3D" id="3.90.320.10">
    <property type="match status" value="1"/>
</dbReference>
<gene>
    <name evidence="1" type="ORF">MGAL_10B023588</name>
</gene>
<evidence type="ECO:0000313" key="2">
    <source>
        <dbReference type="Proteomes" id="UP000596742"/>
    </source>
</evidence>
<reference evidence="1" key="1">
    <citation type="submission" date="2018-11" db="EMBL/GenBank/DDBJ databases">
        <authorList>
            <person name="Alioto T."/>
            <person name="Alioto T."/>
        </authorList>
    </citation>
    <scope>NUCLEOTIDE SEQUENCE</scope>
</reference>
<proteinExistence type="predicted"/>
<dbReference type="Proteomes" id="UP000596742">
    <property type="component" value="Unassembled WGS sequence"/>
</dbReference>
<dbReference type="InterPro" id="IPR011604">
    <property type="entry name" value="PDDEXK-like_dom_sf"/>
</dbReference>